<accession>B8KU54</accession>
<sequence length="43" mass="4671">MRDKKPDIFWVVAVVVALGIASTTLMGEPTPQMSPQQAGIMVR</sequence>
<evidence type="ECO:0000313" key="1">
    <source>
        <dbReference type="EMBL" id="EED36810.1"/>
    </source>
</evidence>
<keyword evidence="2" id="KW-1185">Reference proteome</keyword>
<dbReference type="Proteomes" id="UP000004699">
    <property type="component" value="Unassembled WGS sequence"/>
</dbReference>
<protein>
    <submittedName>
        <fullName evidence="1">Uncharacterized protein</fullName>
    </submittedName>
</protein>
<organism evidence="1 2">
    <name type="scientific">Luminiphilus syltensis NOR5-1B</name>
    <dbReference type="NCBI Taxonomy" id="565045"/>
    <lineage>
        <taxon>Bacteria</taxon>
        <taxon>Pseudomonadati</taxon>
        <taxon>Pseudomonadota</taxon>
        <taxon>Gammaproteobacteria</taxon>
        <taxon>Cellvibrionales</taxon>
        <taxon>Halieaceae</taxon>
        <taxon>Luminiphilus</taxon>
    </lineage>
</organism>
<dbReference type="HOGENOM" id="CLU_3235665_0_0_6"/>
<evidence type="ECO:0000313" key="2">
    <source>
        <dbReference type="Proteomes" id="UP000004699"/>
    </source>
</evidence>
<reference evidence="2" key="1">
    <citation type="journal article" date="2013" name="BMC Microbiol.">
        <title>Taxonomy and evolution of bacteriochlorophyll a-containing members of the OM60/NOR5 clade of marine gammaproteobacteria: description of Luminiphilus syltensis gen. nov., sp. nov., reclassification of Haliea rubra as Pseudohaliea rubra gen. nov., comb. nov., and emendation of Chromatocurvus halotolerans.</title>
        <authorList>
            <person name="Spring S."/>
            <person name="Riedel T."/>
            <person name="Sproer C."/>
            <person name="Yan S."/>
            <person name="Harder J."/>
            <person name="Fuchs B.M."/>
        </authorList>
    </citation>
    <scope>NUCLEOTIDE SEQUENCE [LARGE SCALE GENOMIC DNA]</scope>
    <source>
        <strain evidence="2">NOR51-B</strain>
    </source>
</reference>
<dbReference type="EMBL" id="DS999411">
    <property type="protein sequence ID" value="EED36810.1"/>
    <property type="molecule type" value="Genomic_DNA"/>
</dbReference>
<name>B8KU54_9GAMM</name>
<proteinExistence type="predicted"/>
<dbReference type="STRING" id="565045.NOR51B_2763"/>
<gene>
    <name evidence="1" type="ORF">NOR51B_2763</name>
</gene>
<dbReference type="AlphaFoldDB" id="B8KU54"/>